<name>A0A109PNV9_9VIRU</name>
<dbReference type="EMBL" id="MW248106">
    <property type="protein sequence ID" value="QVW09693.1"/>
    <property type="molecule type" value="Genomic_DNA"/>
</dbReference>
<gene>
    <name evidence="3" type="ORF">KOBFAEHK_00078</name>
</gene>
<reference evidence="2 4" key="1">
    <citation type="journal article" date="2016" name="Genome Announc.">
        <title>Draft Genome Sequence of White Spot Syndrome Virus Isolated from Cultured Litopenaeus vannamei in Mexico.</title>
        <authorList>
            <person name="Rodriguez-Anaya L.Z."/>
            <person name="Gonzalez-Galaviz J.R."/>
            <person name="Casillas-Hernandez R."/>
            <person name="Lares-Villa F."/>
            <person name="Estrada K."/>
            <person name="Ibarra-Gamez J.C."/>
            <person name="Sanchez-Flores A."/>
        </authorList>
    </citation>
    <scope>NUCLEOTIDE SEQUENCE [LARGE SCALE GENOMIC DNA]</scope>
    <source>
        <strain evidence="2 4">MEX2008</strain>
    </source>
</reference>
<sequence length="624" mass="70364">MAWTVMALKDAFTERLVVNKVGSGTDMAPVVEDDRQKSLFQKVENLYRVLVVEQKNSAITLSGNKNTNKRQCRQVEEDKVIFEGEDRTVSNLPQAVKETIAANAESILDYWYKNVIPLLDTKKERSGKSDTFLRTAVICLVRCCVSYKDMKTCSLIYEFEHKILNKSTLDPLLKDILDNKQELLHMDSKYGSKTTSPELAKETIEALYTTVYNHWTNAFKLYQASLTHKPVTGKKYASVIHFIRTWRKIVKAYVSKHNNVERDLSLKNIMKNESADNANVLTIEKMYKKIGNSVKNTNNNSAHQMSDSEDDDDDDDDDDCEGMDVCDEASEREKKHQESLYPINTPVTTITGDYIFKVLLELVLSPHIHPEWKIPMCDFVNRNIPKLMKAMETDISNAVIEVRASKVNPVQILPIAANFWDFCKSGKPPSDVKFCMMFNEPSSNETLSSGAGVFGRFIGGPFSHKSKELDIISNCLRSLLLNKEADNLSTRIWREGGSVVCFNYCPITARGAVLGYGEQLSERSIKALWAKKIQDAVTESVKRQRNAADKNSRNCDLLGDEGVVSMKTVTFGCANMLKTQNGMGKFNVVVSFEDSIQANKEGAARQYMSQQVFTHSFPALDQGK</sequence>
<organism evidence="2 4">
    <name type="scientific">White spot syndrome virus</name>
    <dbReference type="NCBI Taxonomy" id="342409"/>
    <lineage>
        <taxon>Viruses</taxon>
        <taxon>Viruses incertae sedis</taxon>
        <taxon>Naldaviricetes</taxon>
        <taxon>Nimaviridae</taxon>
        <taxon>Whispovirus</taxon>
    </lineage>
</organism>
<evidence type="ECO:0000313" key="3">
    <source>
        <dbReference type="EMBL" id="QVW09693.1"/>
    </source>
</evidence>
<feature type="compositionally biased region" description="Acidic residues" evidence="1">
    <location>
        <begin position="307"/>
        <end position="323"/>
    </location>
</feature>
<dbReference type="EMBL" id="KU216744">
    <property type="protein sequence ID" value="ALZ45666.1"/>
    <property type="molecule type" value="Genomic_DNA"/>
</dbReference>
<feature type="compositionally biased region" description="Polar residues" evidence="1">
    <location>
        <begin position="294"/>
        <end position="305"/>
    </location>
</feature>
<reference evidence="3" key="3">
    <citation type="submission" date="2020-11" db="EMBL/GenBank/DDBJ databases">
        <title>Report of three genome sequences of White spot syndrome virus from India.</title>
        <authorList>
            <person name="Rajendran K.V."/>
            <person name="Kulkarni A."/>
            <person name="Deepika A."/>
            <person name="Manabesh M."/>
            <person name="Sanath Kumar H."/>
            <person name="Bedekar M.K."/>
            <person name="Rosalind George M."/>
            <person name="John K.R."/>
            <person name="Bass D."/>
            <person name="van Aerle R."/>
        </authorList>
    </citation>
    <scope>NUCLEOTIDE SEQUENCE</scope>
    <source>
        <strain evidence="3">PG1</strain>
    </source>
</reference>
<evidence type="ECO:0000313" key="2">
    <source>
        <dbReference type="EMBL" id="ALZ45666.1"/>
    </source>
</evidence>
<feature type="region of interest" description="Disordered" evidence="1">
    <location>
        <begin position="294"/>
        <end position="323"/>
    </location>
</feature>
<protein>
    <recommendedName>
        <fullName evidence="5">Wsv427</fullName>
    </recommendedName>
</protein>
<accession>A0A109PNV9</accession>
<evidence type="ECO:0008006" key="5">
    <source>
        <dbReference type="Google" id="ProtNLM"/>
    </source>
</evidence>
<reference evidence="2" key="2">
    <citation type="submission" date="2018-06" db="EMBL/GenBank/DDBJ databases">
        <authorList>
            <person name="Zhirakovskaya E."/>
        </authorList>
    </citation>
    <scope>NUCLEOTIDE SEQUENCE</scope>
    <source>
        <strain evidence="2">MEX2008</strain>
    </source>
</reference>
<proteinExistence type="predicted"/>
<dbReference type="Proteomes" id="UP000273684">
    <property type="component" value="Genome"/>
</dbReference>
<evidence type="ECO:0000256" key="1">
    <source>
        <dbReference type="SAM" id="MobiDB-lite"/>
    </source>
</evidence>
<dbReference type="InterPro" id="IPR016024">
    <property type="entry name" value="ARM-type_fold"/>
</dbReference>
<evidence type="ECO:0000313" key="4">
    <source>
        <dbReference type="Proteomes" id="UP000273684"/>
    </source>
</evidence>
<dbReference type="SUPFAM" id="SSF48371">
    <property type="entry name" value="ARM repeat"/>
    <property type="match status" value="1"/>
</dbReference>